<feature type="transmembrane region" description="Helical" evidence="8">
    <location>
        <begin position="6"/>
        <end position="26"/>
    </location>
</feature>
<evidence type="ECO:0000256" key="6">
    <source>
        <dbReference type="ARBA" id="ARBA00023136"/>
    </source>
</evidence>
<dbReference type="GO" id="GO:0005886">
    <property type="term" value="C:plasma membrane"/>
    <property type="evidence" value="ECO:0007669"/>
    <property type="project" value="UniProtKB-SubCell"/>
</dbReference>
<comment type="similarity">
    <text evidence="2">Belongs to the peptide transporter carbon starvation (CstA) (TC 2.A.114) family.</text>
</comment>
<feature type="transmembrane region" description="Helical" evidence="8">
    <location>
        <begin position="86"/>
        <end position="109"/>
    </location>
</feature>
<feature type="transmembrane region" description="Helical" evidence="8">
    <location>
        <begin position="251"/>
        <end position="269"/>
    </location>
</feature>
<feature type="compositionally biased region" description="Basic and acidic residues" evidence="7">
    <location>
        <begin position="573"/>
        <end position="596"/>
    </location>
</feature>
<evidence type="ECO:0000259" key="9">
    <source>
        <dbReference type="Pfam" id="PF02554"/>
    </source>
</evidence>
<feature type="transmembrane region" description="Helical" evidence="8">
    <location>
        <begin position="329"/>
        <end position="351"/>
    </location>
</feature>
<feature type="transmembrane region" description="Helical" evidence="8">
    <location>
        <begin position="289"/>
        <end position="309"/>
    </location>
</feature>
<feature type="region of interest" description="Disordered" evidence="7">
    <location>
        <begin position="570"/>
        <end position="596"/>
    </location>
</feature>
<feature type="transmembrane region" description="Helical" evidence="8">
    <location>
        <begin position="223"/>
        <end position="244"/>
    </location>
</feature>
<accession>A0A285VL10</accession>
<feature type="transmembrane region" description="Helical" evidence="8">
    <location>
        <begin position="62"/>
        <end position="80"/>
    </location>
</feature>
<dbReference type="PANTHER" id="PTHR30252">
    <property type="entry name" value="INNER MEMBRANE PEPTIDE TRANSPORTER"/>
    <property type="match status" value="1"/>
</dbReference>
<keyword evidence="4 8" id="KW-0812">Transmembrane</keyword>
<feature type="transmembrane region" description="Helical" evidence="8">
    <location>
        <begin position="431"/>
        <end position="450"/>
    </location>
</feature>
<dbReference type="eggNOG" id="COG1966">
    <property type="taxonomic scope" value="Bacteria"/>
</dbReference>
<dbReference type="Pfam" id="PF02554">
    <property type="entry name" value="CstA"/>
    <property type="match status" value="2"/>
</dbReference>
<evidence type="ECO:0000313" key="11">
    <source>
        <dbReference type="Proteomes" id="UP000219688"/>
    </source>
</evidence>
<feature type="transmembrane region" description="Helical" evidence="8">
    <location>
        <begin position="456"/>
        <end position="479"/>
    </location>
</feature>
<dbReference type="AlphaFoldDB" id="A0A285VL10"/>
<evidence type="ECO:0000256" key="4">
    <source>
        <dbReference type="ARBA" id="ARBA00022692"/>
    </source>
</evidence>
<sequence length="596" mass="63408">MNSLLLAAVGVAMILAGYFLYSKFLAEKIYALDDSIPTPAHQLEDGIDYVPTNKYVLWGHHFTSVAGAAPIVGPAIAVIWGWVPAFLWVTIGTVFFAGMHDMGALWASIRNKGQSIGALSGRYIGARGRNLFLVVIFLLLLMVNAAFSVVIANLLVSTPTAVIPTWGALLVALLVGQAIYRFNWNLPLVSVVGVVALYTLILIGDSNPLALPETMLGLPDRSVWIILLFVYAGIASMLPVWMLLQPRDYINGLQLFIALGILYVSVLIARPEIVAPAFNSSPPEGTPSIIPLLFVTIACGAISGFHGMVSSGTSSKQLDKESDARFVGYFGAVGEGLLALGSIIATTAGFATLTDWEATYNAFGQGGVVAFVQGGGAIIEQGIGLPQSLSATIMATTAILFAATTMDTGVRLQRFVVQEIGEIMGVSLGKIVATVIAVGVALALTFGAGADGSGGMLIWPLFGTTNQLMAALTLSILAIMLMRRRRSPLPALIPLVFVAFMTLYAAVIQLGTFWETQNWLLLVIDVVIIVAAVWVIVEAVSAMRTARDYPGDDDAELRELSVAQIAIGLDSPAPHEDTDAGHHHQRHRGDQPPTRD</sequence>
<dbReference type="InterPro" id="IPR003706">
    <property type="entry name" value="CstA_N"/>
</dbReference>
<evidence type="ECO:0000256" key="7">
    <source>
        <dbReference type="SAM" id="MobiDB-lite"/>
    </source>
</evidence>
<feature type="transmembrane region" description="Helical" evidence="8">
    <location>
        <begin position="161"/>
        <end position="179"/>
    </location>
</feature>
<evidence type="ECO:0000256" key="1">
    <source>
        <dbReference type="ARBA" id="ARBA00004651"/>
    </source>
</evidence>
<dbReference type="STRING" id="1122622.GCA_000421185_02798"/>
<feature type="domain" description="CstA N-terminal" evidence="9">
    <location>
        <begin position="363"/>
        <end position="505"/>
    </location>
</feature>
<evidence type="ECO:0000256" key="2">
    <source>
        <dbReference type="ARBA" id="ARBA00007755"/>
    </source>
</evidence>
<evidence type="ECO:0000256" key="8">
    <source>
        <dbReference type="SAM" id="Phobius"/>
    </source>
</evidence>
<evidence type="ECO:0000256" key="5">
    <source>
        <dbReference type="ARBA" id="ARBA00022989"/>
    </source>
</evidence>
<reference evidence="11" key="1">
    <citation type="submission" date="2017-08" db="EMBL/GenBank/DDBJ databases">
        <authorList>
            <person name="Varghese N."/>
            <person name="Submissions S."/>
        </authorList>
    </citation>
    <scope>NUCLEOTIDE SEQUENCE [LARGE SCALE GENOMIC DNA]</scope>
    <source>
        <strain evidence="11">USBA17B2</strain>
    </source>
</reference>
<name>A0A285VL10_9MICO</name>
<feature type="domain" description="CstA N-terminal" evidence="9">
    <location>
        <begin position="2"/>
        <end position="347"/>
    </location>
</feature>
<dbReference type="EMBL" id="OBQK01000002">
    <property type="protein sequence ID" value="SOC53896.1"/>
    <property type="molecule type" value="Genomic_DNA"/>
</dbReference>
<dbReference type="RefSeq" id="WP_097187285.1">
    <property type="nucleotide sequence ID" value="NZ_OBQK01000002.1"/>
</dbReference>
<keyword evidence="6 8" id="KW-0472">Membrane</keyword>
<comment type="subcellular location">
    <subcellularLocation>
        <location evidence="1">Cell membrane</location>
        <topology evidence="1">Multi-pass membrane protein</topology>
    </subcellularLocation>
</comment>
<keyword evidence="3" id="KW-1003">Cell membrane</keyword>
<feature type="transmembrane region" description="Helical" evidence="8">
    <location>
        <begin position="491"/>
        <end position="513"/>
    </location>
</feature>
<feature type="transmembrane region" description="Helical" evidence="8">
    <location>
        <begin position="130"/>
        <end position="155"/>
    </location>
</feature>
<feature type="transmembrane region" description="Helical" evidence="8">
    <location>
        <begin position="389"/>
        <end position="410"/>
    </location>
</feature>
<evidence type="ECO:0000256" key="3">
    <source>
        <dbReference type="ARBA" id="ARBA00022475"/>
    </source>
</evidence>
<protein>
    <submittedName>
        <fullName evidence="10">Carbon starvation protein</fullName>
    </submittedName>
</protein>
<feature type="transmembrane region" description="Helical" evidence="8">
    <location>
        <begin position="186"/>
        <end position="203"/>
    </location>
</feature>
<dbReference type="PANTHER" id="PTHR30252:SF0">
    <property type="entry name" value="PEPTIDE TRANSPORTER CSTA"/>
    <property type="match status" value="1"/>
</dbReference>
<feature type="transmembrane region" description="Helical" evidence="8">
    <location>
        <begin position="519"/>
        <end position="537"/>
    </location>
</feature>
<dbReference type="GO" id="GO:0009267">
    <property type="term" value="P:cellular response to starvation"/>
    <property type="evidence" value="ECO:0007669"/>
    <property type="project" value="InterPro"/>
</dbReference>
<dbReference type="Proteomes" id="UP000219688">
    <property type="component" value="Unassembled WGS sequence"/>
</dbReference>
<keyword evidence="11" id="KW-1185">Reference proteome</keyword>
<keyword evidence="5 8" id="KW-1133">Transmembrane helix</keyword>
<gene>
    <name evidence="10" type="ORF">SAMN05421879_102252</name>
</gene>
<evidence type="ECO:0000313" key="10">
    <source>
        <dbReference type="EMBL" id="SOC53896.1"/>
    </source>
</evidence>
<organism evidence="10 11">
    <name type="scientific">Ornithinimicrobium cerasi</name>
    <dbReference type="NCBI Taxonomy" id="2248773"/>
    <lineage>
        <taxon>Bacteria</taxon>
        <taxon>Bacillati</taxon>
        <taxon>Actinomycetota</taxon>
        <taxon>Actinomycetes</taxon>
        <taxon>Micrococcales</taxon>
        <taxon>Ornithinimicrobiaceae</taxon>
        <taxon>Ornithinimicrobium</taxon>
    </lineage>
</organism>
<proteinExistence type="inferred from homology"/>
<dbReference type="InterPro" id="IPR051605">
    <property type="entry name" value="CstA"/>
</dbReference>